<dbReference type="GO" id="GO:0005694">
    <property type="term" value="C:chromosome"/>
    <property type="evidence" value="ECO:0007669"/>
    <property type="project" value="TreeGrafter"/>
</dbReference>
<dbReference type="InterPro" id="IPR003115">
    <property type="entry name" value="ParB_N"/>
</dbReference>
<accession>A0A662DFC4</accession>
<sequence>MWFKTDLEYIPLHFIKDDKFFNFTEYTSQHLETLKLSISRLGVVNPVILQPLQGMYRIVVGFGRFFAAKQLKLSFIPARVLKDDLSSPQILKFILLLHSRKFSLAEKARLIKIMNLSGLSPKQIVREFGSYLEVNSQEIVRSYLKISNYHPGFLSYLSTHGVSLKHSLSAEGLSFQEQGFFLFLANSLSLKGYDLNDILTDLREIAMLERKKVLTVVKDLKIPEILEDPTLTRSQKINKIKKIIKKERFPILSKINQSLEKISKKLKFTPDAEVTWDSKLEEPGLKISFRITQPEMAKSIAKDLLNKTNISLINELLRIYYEGLSDKEDVD</sequence>
<dbReference type="PANTHER" id="PTHR33375">
    <property type="entry name" value="CHROMOSOME-PARTITIONING PROTEIN PARB-RELATED"/>
    <property type="match status" value="1"/>
</dbReference>
<dbReference type="InterPro" id="IPR036086">
    <property type="entry name" value="ParB/Sulfiredoxin_sf"/>
</dbReference>
<organism evidence="2 3">
    <name type="scientific">Aerophobetes bacterium</name>
    <dbReference type="NCBI Taxonomy" id="2030807"/>
    <lineage>
        <taxon>Bacteria</taxon>
        <taxon>Candidatus Aerophobota</taxon>
    </lineage>
</organism>
<dbReference type="SUPFAM" id="SSF110849">
    <property type="entry name" value="ParB/Sulfiredoxin"/>
    <property type="match status" value="1"/>
</dbReference>
<evidence type="ECO:0000313" key="3">
    <source>
        <dbReference type="Proteomes" id="UP000267654"/>
    </source>
</evidence>
<evidence type="ECO:0000259" key="1">
    <source>
        <dbReference type="SMART" id="SM00470"/>
    </source>
</evidence>
<protein>
    <recommendedName>
        <fullName evidence="1">ParB-like N-terminal domain-containing protein</fullName>
    </recommendedName>
</protein>
<dbReference type="GO" id="GO:0007059">
    <property type="term" value="P:chromosome segregation"/>
    <property type="evidence" value="ECO:0007669"/>
    <property type="project" value="TreeGrafter"/>
</dbReference>
<dbReference type="AlphaFoldDB" id="A0A662DFC4"/>
<feature type="domain" description="ParB-like N-terminal" evidence="1">
    <location>
        <begin position="8"/>
        <end position="100"/>
    </location>
</feature>
<dbReference type="Pfam" id="PF02195">
    <property type="entry name" value="ParB_N"/>
    <property type="match status" value="1"/>
</dbReference>
<dbReference type="SMART" id="SM00470">
    <property type="entry name" value="ParB"/>
    <property type="match status" value="1"/>
</dbReference>
<dbReference type="Gene3D" id="3.90.1530.10">
    <property type="entry name" value="Conserved hypothetical protein from pyrococcus furiosus pfu- 392566-001, ParB domain"/>
    <property type="match status" value="1"/>
</dbReference>
<proteinExistence type="predicted"/>
<dbReference type="EMBL" id="QMQB01000050">
    <property type="protein sequence ID" value="RLE14175.1"/>
    <property type="molecule type" value="Genomic_DNA"/>
</dbReference>
<dbReference type="PANTHER" id="PTHR33375:SF1">
    <property type="entry name" value="CHROMOSOME-PARTITIONING PROTEIN PARB-RELATED"/>
    <property type="match status" value="1"/>
</dbReference>
<gene>
    <name evidence="2" type="ORF">DRI96_01825</name>
</gene>
<reference evidence="2 3" key="1">
    <citation type="submission" date="2018-06" db="EMBL/GenBank/DDBJ databases">
        <title>Extensive metabolic versatility and redundancy in microbially diverse, dynamic hydrothermal sediments.</title>
        <authorList>
            <person name="Dombrowski N."/>
            <person name="Teske A."/>
            <person name="Baker B.J."/>
        </authorList>
    </citation>
    <scope>NUCLEOTIDE SEQUENCE [LARGE SCALE GENOMIC DNA]</scope>
    <source>
        <strain evidence="2">B19_G9</strain>
    </source>
</reference>
<evidence type="ECO:0000313" key="2">
    <source>
        <dbReference type="EMBL" id="RLE14175.1"/>
    </source>
</evidence>
<name>A0A662DFC4_UNCAE</name>
<dbReference type="Proteomes" id="UP000267654">
    <property type="component" value="Unassembled WGS sequence"/>
</dbReference>
<dbReference type="InterPro" id="IPR050336">
    <property type="entry name" value="Chromosome_partition/occlusion"/>
</dbReference>
<comment type="caution">
    <text evidence="2">The sequence shown here is derived from an EMBL/GenBank/DDBJ whole genome shotgun (WGS) entry which is preliminary data.</text>
</comment>
<dbReference type="CDD" id="cd16387">
    <property type="entry name" value="ParB_N_Srx"/>
    <property type="match status" value="1"/>
</dbReference>